<keyword evidence="5" id="KW-1185">Reference proteome</keyword>
<protein>
    <submittedName>
        <fullName evidence="2 3">Glycosyltransferase</fullName>
    </submittedName>
</protein>
<dbReference type="PANTHER" id="PTHR46401:SF8">
    <property type="entry name" value="BLL6006 PROTEIN"/>
    <property type="match status" value="1"/>
</dbReference>
<organism evidence="2 4">
    <name type="scientific">Pedobacter alluvionis</name>
    <dbReference type="NCBI Taxonomy" id="475253"/>
    <lineage>
        <taxon>Bacteria</taxon>
        <taxon>Pseudomonadati</taxon>
        <taxon>Bacteroidota</taxon>
        <taxon>Sphingobacteriia</taxon>
        <taxon>Sphingobacteriales</taxon>
        <taxon>Sphingobacteriaceae</taxon>
        <taxon>Pedobacter</taxon>
    </lineage>
</organism>
<dbReference type="OrthoDB" id="9801609at2"/>
<evidence type="ECO:0000313" key="4">
    <source>
        <dbReference type="Proteomes" id="UP000273898"/>
    </source>
</evidence>
<dbReference type="RefSeq" id="WP_121282277.1">
    <property type="nucleotide sequence ID" value="NZ_RCCK01000010.1"/>
</dbReference>
<dbReference type="Pfam" id="PF00534">
    <property type="entry name" value="Glycos_transf_1"/>
    <property type="match status" value="1"/>
</dbReference>
<dbReference type="EMBL" id="RCCK01000010">
    <property type="protein sequence ID" value="RLJ79701.1"/>
    <property type="molecule type" value="Genomic_DNA"/>
</dbReference>
<dbReference type="SUPFAM" id="SSF53756">
    <property type="entry name" value="UDP-Glycosyltransferase/glycogen phosphorylase"/>
    <property type="match status" value="1"/>
</dbReference>
<evidence type="ECO:0000313" key="2">
    <source>
        <dbReference type="EMBL" id="RLJ79701.1"/>
    </source>
</evidence>
<gene>
    <name evidence="2" type="ORF">BCL90_0411</name>
    <name evidence="3" type="ORF">E3V97_10405</name>
</gene>
<reference evidence="3 5" key="2">
    <citation type="submission" date="2019-03" db="EMBL/GenBank/DDBJ databases">
        <authorList>
            <person name="He R.-H."/>
        </authorList>
    </citation>
    <scope>NUCLEOTIDE SEQUENCE [LARGE SCALE GENOMIC DNA]</scope>
    <source>
        <strain evidence="3 5">DSM 19624</strain>
    </source>
</reference>
<reference evidence="2 4" key="1">
    <citation type="submission" date="2018-10" db="EMBL/GenBank/DDBJ databases">
        <title>Genomic Encyclopedia of Archaeal and Bacterial Type Strains, Phase II (KMG-II): from individual species to whole genera.</title>
        <authorList>
            <person name="Goeker M."/>
        </authorList>
    </citation>
    <scope>NUCLEOTIDE SEQUENCE [LARGE SCALE GENOMIC DNA]</scope>
    <source>
        <strain evidence="2 4">DSM 19624</strain>
    </source>
</reference>
<dbReference type="Proteomes" id="UP000273898">
    <property type="component" value="Unassembled WGS sequence"/>
</dbReference>
<comment type="caution">
    <text evidence="2">The sequence shown here is derived from an EMBL/GenBank/DDBJ whole genome shotgun (WGS) entry which is preliminary data.</text>
</comment>
<name>A0A497YA11_9SPHI</name>
<evidence type="ECO:0000313" key="5">
    <source>
        <dbReference type="Proteomes" id="UP000297429"/>
    </source>
</evidence>
<evidence type="ECO:0000313" key="3">
    <source>
        <dbReference type="EMBL" id="TFB31025.1"/>
    </source>
</evidence>
<dbReference type="GO" id="GO:0016757">
    <property type="term" value="F:glycosyltransferase activity"/>
    <property type="evidence" value="ECO:0007669"/>
    <property type="project" value="InterPro"/>
</dbReference>
<evidence type="ECO:0000259" key="1">
    <source>
        <dbReference type="Pfam" id="PF00534"/>
    </source>
</evidence>
<feature type="domain" description="Glycosyl transferase family 1" evidence="1">
    <location>
        <begin position="209"/>
        <end position="363"/>
    </location>
</feature>
<keyword evidence="2" id="KW-0808">Transferase</keyword>
<dbReference type="AlphaFoldDB" id="A0A497YA11"/>
<proteinExistence type="predicted"/>
<dbReference type="Proteomes" id="UP000297429">
    <property type="component" value="Unassembled WGS sequence"/>
</dbReference>
<dbReference type="Gene3D" id="3.40.50.2000">
    <property type="entry name" value="Glycogen Phosphorylase B"/>
    <property type="match status" value="1"/>
</dbReference>
<accession>A0A497YA11</accession>
<dbReference type="EMBL" id="SOPX01000002">
    <property type="protein sequence ID" value="TFB31025.1"/>
    <property type="molecule type" value="Genomic_DNA"/>
</dbReference>
<dbReference type="PANTHER" id="PTHR46401">
    <property type="entry name" value="GLYCOSYLTRANSFERASE WBBK-RELATED"/>
    <property type="match status" value="1"/>
</dbReference>
<sequence length="400" mass="45652">MKKLFKIGIWHYHGGSYANGGAFAYTEALQEILNKTSFSGTEIVHVGYNIDQIFKSGSNALSLIPIYRTRWPKLLNSLCIRLPFFGIKFSNRIKKKYNNKLINNLKHAGIEVIYYINPGIEIDNFPHISTHWDLGHISMFAFPEVSMHGKLESRIENLNRDINKALIICAESEAGKKELIRYCAVNPDRIHVIPMIPGLIVKDQIATKQVDILANDEFFIYPARYWPHKNHYNLLIAFQQFIFYFPKVKLVFTGANQNNIDYITSVIQSLGLEKNVIQLGVVSLPQLKWLYKNAISLVMPTFLGPTNMPLVEAYHLGCKVICSRLDGHVEQLGEAARYFDPLNPNEIFVQMKSLYEESIGDQKKAVEISYNETVTIAALNSLFLKVKHIKRTWGAVDEIS</sequence>
<dbReference type="InterPro" id="IPR001296">
    <property type="entry name" value="Glyco_trans_1"/>
</dbReference>